<dbReference type="PROSITE" id="PS50227">
    <property type="entry name" value="G_PROTEIN_RECEP_F2_3"/>
    <property type="match status" value="1"/>
</dbReference>
<feature type="transmembrane region" description="Helical" evidence="11">
    <location>
        <begin position="295"/>
        <end position="320"/>
    </location>
</feature>
<dbReference type="SUPFAM" id="SSF111418">
    <property type="entry name" value="Hormone receptor domain"/>
    <property type="match status" value="1"/>
</dbReference>
<proteinExistence type="inferred from homology"/>
<dbReference type="PROSITE" id="PS00649">
    <property type="entry name" value="G_PROTEIN_RECEP_F2_1"/>
    <property type="match status" value="1"/>
</dbReference>
<dbReference type="Pfam" id="PF00002">
    <property type="entry name" value="7tm_2"/>
    <property type="match status" value="1"/>
</dbReference>
<evidence type="ECO:0000256" key="11">
    <source>
        <dbReference type="SAM" id="Phobius"/>
    </source>
</evidence>
<dbReference type="Gene3D" id="1.20.1070.10">
    <property type="entry name" value="Rhodopsin 7-helix transmembrane proteins"/>
    <property type="match status" value="1"/>
</dbReference>
<comment type="caution">
    <text evidence="14">The sequence shown here is derived from an EMBL/GenBank/DDBJ whole genome shotgun (WGS) entry which is preliminary data.</text>
</comment>
<evidence type="ECO:0000256" key="9">
    <source>
        <dbReference type="ARBA" id="ARBA00023180"/>
    </source>
</evidence>
<feature type="transmembrane region" description="Helical" evidence="11">
    <location>
        <begin position="165"/>
        <end position="185"/>
    </location>
</feature>
<evidence type="ECO:0000256" key="8">
    <source>
        <dbReference type="ARBA" id="ARBA00023170"/>
    </source>
</evidence>
<feature type="transmembrane region" description="Helical" evidence="11">
    <location>
        <begin position="134"/>
        <end position="153"/>
    </location>
</feature>
<dbReference type="CDD" id="cd15273">
    <property type="entry name" value="7tmB1_NPR_B7_insect-like"/>
    <property type="match status" value="1"/>
</dbReference>
<reference evidence="14 15" key="1">
    <citation type="submission" date="2023-09" db="EMBL/GenBank/DDBJ databases">
        <title>Genomes of two closely related lineages of the louse Polyplax serrata with different host specificities.</title>
        <authorList>
            <person name="Martinu J."/>
            <person name="Tarabai H."/>
            <person name="Stefka J."/>
            <person name="Hypsa V."/>
        </authorList>
    </citation>
    <scope>NUCLEOTIDE SEQUENCE [LARGE SCALE GENOMIC DNA]</scope>
    <source>
        <strain evidence="14">98ZLc_SE</strain>
    </source>
</reference>
<dbReference type="InterPro" id="IPR050332">
    <property type="entry name" value="GPCR_2"/>
</dbReference>
<evidence type="ECO:0000256" key="1">
    <source>
        <dbReference type="ARBA" id="ARBA00004651"/>
    </source>
</evidence>
<evidence type="ECO:0000256" key="4">
    <source>
        <dbReference type="ARBA" id="ARBA00022692"/>
    </source>
</evidence>
<feature type="transmembrane region" description="Helical" evidence="11">
    <location>
        <begin position="341"/>
        <end position="364"/>
    </location>
</feature>
<dbReference type="Gene3D" id="4.10.1240.10">
    <property type="entry name" value="GPCR, family 2, extracellular hormone receptor domain"/>
    <property type="match status" value="1"/>
</dbReference>
<comment type="similarity">
    <text evidence="2">Belongs to the G-protein coupled receptor 2 family.</text>
</comment>
<dbReference type="Pfam" id="PF02793">
    <property type="entry name" value="HRM"/>
    <property type="match status" value="1"/>
</dbReference>
<dbReference type="PROSITE" id="PS50261">
    <property type="entry name" value="G_PROTEIN_RECEP_F2_4"/>
    <property type="match status" value="1"/>
</dbReference>
<evidence type="ECO:0000259" key="13">
    <source>
        <dbReference type="PROSITE" id="PS50261"/>
    </source>
</evidence>
<dbReference type="InterPro" id="IPR017983">
    <property type="entry name" value="GPCR_2_secretin-like_CS"/>
</dbReference>
<keyword evidence="6" id="KW-0297">G-protein coupled receptor</keyword>
<keyword evidence="15" id="KW-1185">Reference proteome</keyword>
<dbReference type="Proteomes" id="UP001359485">
    <property type="component" value="Unassembled WGS sequence"/>
</dbReference>
<feature type="transmembrane region" description="Helical" evidence="11">
    <location>
        <begin position="229"/>
        <end position="248"/>
    </location>
</feature>
<dbReference type="PANTHER" id="PTHR45620:SF1">
    <property type="entry name" value="G-PROTEIN COUPLED RECEPTORS FAMILY 2 PROFILE 2 DOMAIN-CONTAINING PROTEIN"/>
    <property type="match status" value="1"/>
</dbReference>
<evidence type="ECO:0000313" key="14">
    <source>
        <dbReference type="EMBL" id="KAK6631331.1"/>
    </source>
</evidence>
<evidence type="ECO:0000256" key="2">
    <source>
        <dbReference type="ARBA" id="ARBA00005314"/>
    </source>
</evidence>
<keyword evidence="7 11" id="KW-0472">Membrane</keyword>
<keyword evidence="10" id="KW-0807">Transducer</keyword>
<accession>A0ABR1B047</accession>
<dbReference type="InterPro" id="IPR017981">
    <property type="entry name" value="GPCR_2-like_7TM"/>
</dbReference>
<feature type="domain" description="G-protein coupled receptors family 2 profile 2" evidence="13">
    <location>
        <begin position="128"/>
        <end position="395"/>
    </location>
</feature>
<gene>
    <name evidence="14" type="ORF">RUM44_005857</name>
</gene>
<organism evidence="14 15">
    <name type="scientific">Polyplax serrata</name>
    <name type="common">Common mouse louse</name>
    <dbReference type="NCBI Taxonomy" id="468196"/>
    <lineage>
        <taxon>Eukaryota</taxon>
        <taxon>Metazoa</taxon>
        <taxon>Ecdysozoa</taxon>
        <taxon>Arthropoda</taxon>
        <taxon>Hexapoda</taxon>
        <taxon>Insecta</taxon>
        <taxon>Pterygota</taxon>
        <taxon>Neoptera</taxon>
        <taxon>Paraneoptera</taxon>
        <taxon>Psocodea</taxon>
        <taxon>Troctomorpha</taxon>
        <taxon>Phthiraptera</taxon>
        <taxon>Anoplura</taxon>
        <taxon>Polyplacidae</taxon>
        <taxon>Polyplax</taxon>
    </lineage>
</organism>
<sequence length="519" mass="59589">MISFQGVALSAEELESILQIERIKCEKLAERESKGNGTCKTIWDGILCWPSAYSNQVLTQQCPSYIAGFDHLSNATKECTENGTWFISPKTHQEWTDYNKCFTNQETTIFVQVSPVDSILIKEYLPILKAISHVGYGISLVSLVVASIILFTCRKLYCPRNTLHLHLFVSFIMRAFVTFLKEFLFEQGVGLKSDFVVRNGTKYFVEEINDNWECKGLTTVWQYFIMANYSWILMEGLYIHNLLMFALFSDNGSIILYVALGWGLPLVFVVAWALVRINLENDLCWTTNSISQNFLIIRVPIIIAVLLNFGLFLNIVRLLLLKVRSSVQEETQRYWRLAKSTMVLAPLFGVHYTIFLGMSYSVGINETVELIWLFCDQLFASFQGFFVAVFYCFLNSEVQTEIKKKMRRLMNKARVTDGVSQRRSTFVSWPSSCSINNNNSIFALCRSFSSRNNMESRESKRTVDSEDFVYLPDVSKSIVENKSVIYDGRTLNLNNGDSLELDNFMSEEHTQGKHALFKF</sequence>
<feature type="transmembrane region" description="Helical" evidence="11">
    <location>
        <begin position="370"/>
        <end position="394"/>
    </location>
</feature>
<dbReference type="EMBL" id="JAWJWF010000006">
    <property type="protein sequence ID" value="KAK6631331.1"/>
    <property type="molecule type" value="Genomic_DNA"/>
</dbReference>
<keyword evidence="5 11" id="KW-1133">Transmembrane helix</keyword>
<dbReference type="InterPro" id="IPR001879">
    <property type="entry name" value="GPCR_2_extracellular_dom"/>
</dbReference>
<dbReference type="InterPro" id="IPR036445">
    <property type="entry name" value="GPCR_2_extracell_dom_sf"/>
</dbReference>
<keyword evidence="4 11" id="KW-0812">Transmembrane</keyword>
<dbReference type="PANTHER" id="PTHR45620">
    <property type="entry name" value="PDF RECEPTOR-LIKE PROTEIN-RELATED"/>
    <property type="match status" value="1"/>
</dbReference>
<evidence type="ECO:0000259" key="12">
    <source>
        <dbReference type="PROSITE" id="PS50227"/>
    </source>
</evidence>
<evidence type="ECO:0000256" key="10">
    <source>
        <dbReference type="ARBA" id="ARBA00023224"/>
    </source>
</evidence>
<evidence type="ECO:0000256" key="7">
    <source>
        <dbReference type="ARBA" id="ARBA00023136"/>
    </source>
</evidence>
<protein>
    <submittedName>
        <fullName evidence="14">Uncharacterized protein</fullName>
    </submittedName>
</protein>
<dbReference type="PRINTS" id="PR00249">
    <property type="entry name" value="GPCRSECRETIN"/>
</dbReference>
<evidence type="ECO:0000256" key="3">
    <source>
        <dbReference type="ARBA" id="ARBA00022475"/>
    </source>
</evidence>
<comment type="subcellular location">
    <subcellularLocation>
        <location evidence="1">Cell membrane</location>
        <topology evidence="1">Multi-pass membrane protein</topology>
    </subcellularLocation>
</comment>
<keyword evidence="9" id="KW-0325">Glycoprotein</keyword>
<name>A0ABR1B047_POLSC</name>
<evidence type="ECO:0000256" key="5">
    <source>
        <dbReference type="ARBA" id="ARBA00022989"/>
    </source>
</evidence>
<dbReference type="PROSITE" id="PS00650">
    <property type="entry name" value="G_PROTEIN_RECEP_F2_2"/>
    <property type="match status" value="1"/>
</dbReference>
<evidence type="ECO:0000256" key="6">
    <source>
        <dbReference type="ARBA" id="ARBA00023040"/>
    </source>
</evidence>
<dbReference type="SMART" id="SM00008">
    <property type="entry name" value="HormR"/>
    <property type="match status" value="1"/>
</dbReference>
<evidence type="ECO:0000313" key="15">
    <source>
        <dbReference type="Proteomes" id="UP001359485"/>
    </source>
</evidence>
<keyword evidence="3" id="KW-1003">Cell membrane</keyword>
<dbReference type="InterPro" id="IPR000832">
    <property type="entry name" value="GPCR_2_secretin-like"/>
</dbReference>
<feature type="domain" description="G-protein coupled receptors family 2 profile 1" evidence="12">
    <location>
        <begin position="24"/>
        <end position="105"/>
    </location>
</feature>
<keyword evidence="8" id="KW-0675">Receptor</keyword>
<feature type="transmembrane region" description="Helical" evidence="11">
    <location>
        <begin position="255"/>
        <end position="275"/>
    </location>
</feature>